<keyword evidence="7" id="KW-0540">Nuclease</keyword>
<evidence type="ECO:0000256" key="11">
    <source>
        <dbReference type="ARBA" id="ARBA00022801"/>
    </source>
</evidence>
<organism evidence="17">
    <name type="scientific">Tentweb spider associated circular virus 1</name>
    <dbReference type="NCBI Taxonomy" id="2293307"/>
    <lineage>
        <taxon>Viruses</taxon>
        <taxon>Monodnaviria</taxon>
        <taxon>Shotokuvirae</taxon>
        <taxon>Cressdnaviricota</taxon>
        <taxon>Arfiviricetes</taxon>
        <taxon>Mulpavirales</taxon>
        <taxon>Anicreviridae</taxon>
        <taxon>Ketkevirus</taxon>
        <taxon>Ketkevirus silauonis</taxon>
    </lineage>
</organism>
<keyword evidence="9" id="KW-0547">Nucleotide-binding</keyword>
<keyword evidence="3" id="KW-1048">Host nucleus</keyword>
<dbReference type="GO" id="GO:0000166">
    <property type="term" value="F:nucleotide binding"/>
    <property type="evidence" value="ECO:0007669"/>
    <property type="project" value="UniProtKB-KW"/>
</dbReference>
<dbReference type="PROSITE" id="PS52020">
    <property type="entry name" value="CRESS_DNA_REP"/>
    <property type="match status" value="1"/>
</dbReference>
<keyword evidence="8" id="KW-0479">Metal-binding</keyword>
<dbReference type="GO" id="GO:0006260">
    <property type="term" value="P:DNA replication"/>
    <property type="evidence" value="ECO:0007669"/>
    <property type="project" value="UniProtKB-KW"/>
</dbReference>
<sequence>MPRQARVKCWCFTLNNYTEDEFLTLQRTLELQKPTFAIIAKEVGDNQTPHLQGYVHLTKRTVFSDVKKILGIRAHIEQARGSDQDSLLYCSKQDPNPFIIGAPDLKSGGSAKRIALHRAASEWIAGVTGGESIFHQFTKSPDSGMAYLRHFKAIENIVKDKRRIHSMDKIREEYTNATLRIYQARIDRMVKLPPDPRTIHWFYDERGNTGKSWMTNWLMLNHGAICFSNGKSADIAYAYSGERIVVFDFTRSMQDVLNYQVIEELKNGRIFSPKYESCCKLFPRPHVICFANWLPDYGKMSADRWDIHEILDEDCEQETDQDQVELENFIFEK</sequence>
<keyword evidence="18" id="KW-1185">Reference proteome</keyword>
<evidence type="ECO:0000256" key="6">
    <source>
        <dbReference type="ARBA" id="ARBA00022705"/>
    </source>
</evidence>
<evidence type="ECO:0000256" key="12">
    <source>
        <dbReference type="ARBA" id="ARBA00022806"/>
    </source>
</evidence>
<keyword evidence="4" id="KW-0808">Transferase</keyword>
<evidence type="ECO:0000256" key="9">
    <source>
        <dbReference type="ARBA" id="ARBA00022741"/>
    </source>
</evidence>
<reference evidence="17" key="1">
    <citation type="journal article" date="2018" name="PeerJ">
        <title>Virus discovery in all three major lineages of terrestrial arthropods highlights the diversity of single-stranded DNA viruses associated with invertebrates.</title>
        <authorList>
            <person name="Rosario K."/>
            <person name="Mettel K.A."/>
            <person name="Benner B.E."/>
            <person name="Johnson R."/>
            <person name="Scott C."/>
            <person name="Yusseff-Vanegas S.Z."/>
            <person name="Baker C.C."/>
            <person name="Cassill D.L."/>
            <person name="Storer C."/>
            <person name="Varsani A."/>
            <person name="Breitbart M."/>
        </authorList>
    </citation>
    <scope>NUCLEOTIDE SEQUENCE [LARGE SCALE GENOMIC DNA]</scope>
    <source>
        <strain evidence="17">BC_I1608_E1</strain>
    </source>
</reference>
<keyword evidence="12" id="KW-0347">Helicase</keyword>
<dbReference type="Gene3D" id="3.40.1310.20">
    <property type="match status" value="1"/>
</dbReference>
<evidence type="ECO:0000256" key="10">
    <source>
        <dbReference type="ARBA" id="ARBA00022759"/>
    </source>
</evidence>
<evidence type="ECO:0000256" key="4">
    <source>
        <dbReference type="ARBA" id="ARBA00022679"/>
    </source>
</evidence>
<name>A0A346BPD0_9VIRU</name>
<evidence type="ECO:0000256" key="14">
    <source>
        <dbReference type="ARBA" id="ARBA00023124"/>
    </source>
</evidence>
<dbReference type="GO" id="GO:0016779">
    <property type="term" value="F:nucleotidyltransferase activity"/>
    <property type="evidence" value="ECO:0007669"/>
    <property type="project" value="UniProtKB-KW"/>
</dbReference>
<evidence type="ECO:0000256" key="8">
    <source>
        <dbReference type="ARBA" id="ARBA00022723"/>
    </source>
</evidence>
<keyword evidence="6" id="KW-0235">DNA replication</keyword>
<dbReference type="GO" id="GO:0003677">
    <property type="term" value="F:DNA binding"/>
    <property type="evidence" value="ECO:0007669"/>
    <property type="project" value="UniProtKB-KW"/>
</dbReference>
<evidence type="ECO:0000256" key="15">
    <source>
        <dbReference type="ARBA" id="ARBA00023125"/>
    </source>
</evidence>
<dbReference type="GO" id="GO:0004519">
    <property type="term" value="F:endonuclease activity"/>
    <property type="evidence" value="ECO:0007669"/>
    <property type="project" value="UniProtKB-KW"/>
</dbReference>
<evidence type="ECO:0000256" key="3">
    <source>
        <dbReference type="ARBA" id="ARBA00022562"/>
    </source>
</evidence>
<dbReference type="GO" id="GO:0042025">
    <property type="term" value="C:host cell nucleus"/>
    <property type="evidence" value="ECO:0007669"/>
    <property type="project" value="UniProtKB-SubCell"/>
</dbReference>
<evidence type="ECO:0000256" key="7">
    <source>
        <dbReference type="ARBA" id="ARBA00022722"/>
    </source>
</evidence>
<dbReference type="RefSeq" id="YP_009551460.1">
    <property type="nucleotide sequence ID" value="NC_040365.1"/>
</dbReference>
<evidence type="ECO:0000256" key="13">
    <source>
        <dbReference type="ARBA" id="ARBA00022840"/>
    </source>
</evidence>
<evidence type="ECO:0000256" key="5">
    <source>
        <dbReference type="ARBA" id="ARBA00022695"/>
    </source>
</evidence>
<dbReference type="InterPro" id="IPR049912">
    <property type="entry name" value="CRESS_DNA_REP"/>
</dbReference>
<dbReference type="GeneID" id="41702593"/>
<feature type="domain" description="CRESS-DNA virus Rep endonuclease" evidence="16">
    <location>
        <begin position="4"/>
        <end position="103"/>
    </location>
</feature>
<protein>
    <submittedName>
        <fullName evidence="17">Replication-associated protein</fullName>
    </submittedName>
</protein>
<evidence type="ECO:0000313" key="18">
    <source>
        <dbReference type="Proteomes" id="UP000275869"/>
    </source>
</evidence>
<evidence type="ECO:0000256" key="1">
    <source>
        <dbReference type="ARBA" id="ARBA00001946"/>
    </source>
</evidence>
<comment type="cofactor">
    <cofactor evidence="1">
        <name>Mg(2+)</name>
        <dbReference type="ChEBI" id="CHEBI:18420"/>
    </cofactor>
</comment>
<dbReference type="GO" id="GO:0016787">
    <property type="term" value="F:hydrolase activity"/>
    <property type="evidence" value="ECO:0007669"/>
    <property type="project" value="UniProtKB-KW"/>
</dbReference>
<dbReference type="EMBL" id="MH545533">
    <property type="protein sequence ID" value="AXL65927.1"/>
    <property type="molecule type" value="Genomic_DNA"/>
</dbReference>
<dbReference type="GO" id="GO:0046872">
    <property type="term" value="F:metal ion binding"/>
    <property type="evidence" value="ECO:0007669"/>
    <property type="project" value="UniProtKB-KW"/>
</dbReference>
<evidence type="ECO:0000259" key="16">
    <source>
        <dbReference type="PROSITE" id="PS52020"/>
    </source>
</evidence>
<keyword evidence="14" id="KW-0190">Covalent protein-DNA linkage</keyword>
<dbReference type="Pfam" id="PF02407">
    <property type="entry name" value="Viral_Rep"/>
    <property type="match status" value="1"/>
</dbReference>
<keyword evidence="13" id="KW-0067">ATP-binding</keyword>
<accession>A0A346BPD0</accession>
<keyword evidence="15" id="KW-0238">DNA-binding</keyword>
<proteinExistence type="predicted"/>
<keyword evidence="10" id="KW-0255">Endonuclease</keyword>
<comment type="subcellular location">
    <subcellularLocation>
        <location evidence="2">Host nucleus</location>
    </subcellularLocation>
</comment>
<evidence type="ECO:0000313" key="17">
    <source>
        <dbReference type="EMBL" id="AXL65927.1"/>
    </source>
</evidence>
<dbReference type="KEGG" id="vg:41702593"/>
<keyword evidence="5" id="KW-0548">Nucleotidyltransferase</keyword>
<evidence type="ECO:0000256" key="2">
    <source>
        <dbReference type="ARBA" id="ARBA00004147"/>
    </source>
</evidence>
<dbReference type="Proteomes" id="UP000275869">
    <property type="component" value="Segment"/>
</dbReference>
<keyword evidence="11" id="KW-0378">Hydrolase</keyword>